<evidence type="ECO:0000313" key="7">
    <source>
        <dbReference type="EMBL" id="HIS98268.1"/>
    </source>
</evidence>
<feature type="active site" description="Nucleophile" evidence="4">
    <location>
        <position position="404"/>
    </location>
</feature>
<dbReference type="FunFam" id="3.40.50.150:FF:000009">
    <property type="entry name" value="23S rRNA (Uracil(1939)-C(5))-methyltransferase RlmD"/>
    <property type="match status" value="1"/>
</dbReference>
<evidence type="ECO:0000313" key="8">
    <source>
        <dbReference type="Proteomes" id="UP000886876"/>
    </source>
</evidence>
<reference evidence="7" key="1">
    <citation type="submission" date="2020-10" db="EMBL/GenBank/DDBJ databases">
        <authorList>
            <person name="Gilroy R."/>
        </authorList>
    </citation>
    <scope>NUCLEOTIDE SEQUENCE</scope>
    <source>
        <strain evidence="7">ChiHecec3B27-6122</strain>
    </source>
</reference>
<protein>
    <submittedName>
        <fullName evidence="7">23S rRNA (Uracil(1939)-C(5))-methyltransferase RlmD</fullName>
        <ecNumber evidence="7">2.1.1.190</ecNumber>
    </submittedName>
</protein>
<evidence type="ECO:0000256" key="3">
    <source>
        <dbReference type="ARBA" id="ARBA00022691"/>
    </source>
</evidence>
<gene>
    <name evidence="7" type="primary">rlmD</name>
    <name evidence="7" type="ORF">IAD42_09850</name>
</gene>
<keyword evidence="3 4" id="KW-0949">S-adenosyl-L-methionine</keyword>
<dbReference type="Pfam" id="PF05958">
    <property type="entry name" value="tRNA_U5-meth_tr"/>
    <property type="match status" value="1"/>
</dbReference>
<dbReference type="PROSITE" id="PS01230">
    <property type="entry name" value="TRMA_1"/>
    <property type="match status" value="1"/>
</dbReference>
<dbReference type="NCBIfam" id="TIGR00479">
    <property type="entry name" value="rumA"/>
    <property type="match status" value="1"/>
</dbReference>
<keyword evidence="2 4" id="KW-0808">Transferase</keyword>
<keyword evidence="1 4" id="KW-0489">Methyltransferase</keyword>
<dbReference type="GO" id="GO:0070475">
    <property type="term" value="P:rRNA base methylation"/>
    <property type="evidence" value="ECO:0007669"/>
    <property type="project" value="TreeGrafter"/>
</dbReference>
<evidence type="ECO:0000256" key="1">
    <source>
        <dbReference type="ARBA" id="ARBA00022603"/>
    </source>
</evidence>
<dbReference type="InterPro" id="IPR030390">
    <property type="entry name" value="MeTrfase_TrmA_AS"/>
</dbReference>
<dbReference type="GO" id="GO:0070041">
    <property type="term" value="F:rRNA (uridine-C5-)-methyltransferase activity"/>
    <property type="evidence" value="ECO:0007669"/>
    <property type="project" value="TreeGrafter"/>
</dbReference>
<dbReference type="InterPro" id="IPR010280">
    <property type="entry name" value="U5_MeTrfase_fam"/>
</dbReference>
<accession>A0A9D1G6J3</accession>
<evidence type="ECO:0000256" key="2">
    <source>
        <dbReference type="ARBA" id="ARBA00022679"/>
    </source>
</evidence>
<evidence type="ECO:0000256" key="5">
    <source>
        <dbReference type="PROSITE-ProRule" id="PRU10015"/>
    </source>
</evidence>
<dbReference type="Pfam" id="PF01938">
    <property type="entry name" value="TRAM"/>
    <property type="match status" value="1"/>
</dbReference>
<name>A0A9D1G6J3_9FIRM</name>
<dbReference type="Gene3D" id="3.40.50.150">
    <property type="entry name" value="Vaccinia Virus protein VP39"/>
    <property type="match status" value="1"/>
</dbReference>
<dbReference type="InterPro" id="IPR029063">
    <property type="entry name" value="SAM-dependent_MTases_sf"/>
</dbReference>
<feature type="domain" description="TRAM" evidence="6">
    <location>
        <begin position="3"/>
        <end position="61"/>
    </location>
</feature>
<dbReference type="EMBL" id="DVJS01000248">
    <property type="protein sequence ID" value="HIS98268.1"/>
    <property type="molecule type" value="Genomic_DNA"/>
</dbReference>
<dbReference type="SUPFAM" id="SSF50249">
    <property type="entry name" value="Nucleic acid-binding proteins"/>
    <property type="match status" value="1"/>
</dbReference>
<feature type="binding site" evidence="4">
    <location>
        <position position="377"/>
    </location>
    <ligand>
        <name>S-adenosyl-L-methionine</name>
        <dbReference type="ChEBI" id="CHEBI:59789"/>
    </ligand>
</feature>
<sequence length="450" mass="48784">MDDMKKNEIYETEITGLTSEGAGVCRIGGRAVFVPRAIPGERWLVRILKVTKTAAYGRGEELLLASPERVEPRCPNFGRCGGCDFLHMDYEAELRYKLERVNDAFRRIGGLELKAERIIGSERTESYRNKAIYAVGEQAGAVVAGFYRSGSHDIVPAGRCLLQSDEAAACAAAVTCWMNRRGVSAGETGVRHVYTRRARDGSALCCVVTGRRLGPALSRTLVEALRSACPRLTGVIECLNRTSGNTVLAGEFRTLWGSGTLLDRLCGNEFELSPQAFYQINPDQAERLYGLAAEYALPEPGGTVLDMYCGAGTISLALARRSGRVIGAEIVPEAVENARRNAERNGVTNAEFICADAGEAARELKARGVEPDAIVVDPPRKGLSETALTELASMGAGRLVYVSCDPATLARDLKLLCQMNYKAIIATAVDMFPRTAHVETVVLLSKARRE</sequence>
<dbReference type="PANTHER" id="PTHR11061:SF30">
    <property type="entry name" value="TRNA (URACIL(54)-C(5))-METHYLTRANSFERASE"/>
    <property type="match status" value="1"/>
</dbReference>
<dbReference type="EC" id="2.1.1.190" evidence="7"/>
<dbReference type="SUPFAM" id="SSF53335">
    <property type="entry name" value="S-adenosyl-L-methionine-dependent methyltransferases"/>
    <property type="match status" value="1"/>
</dbReference>
<dbReference type="Gene3D" id="2.40.50.140">
    <property type="entry name" value="Nucleic acid-binding proteins"/>
    <property type="match status" value="1"/>
</dbReference>
<dbReference type="Proteomes" id="UP000886876">
    <property type="component" value="Unassembled WGS sequence"/>
</dbReference>
<feature type="binding site" evidence="4">
    <location>
        <position position="329"/>
    </location>
    <ligand>
        <name>S-adenosyl-L-methionine</name>
        <dbReference type="ChEBI" id="CHEBI:59789"/>
    </ligand>
</feature>
<dbReference type="InterPro" id="IPR012340">
    <property type="entry name" value="NA-bd_OB-fold"/>
</dbReference>
<dbReference type="InterPro" id="IPR002792">
    <property type="entry name" value="TRAM_dom"/>
</dbReference>
<evidence type="ECO:0000259" key="6">
    <source>
        <dbReference type="PROSITE" id="PS50926"/>
    </source>
</evidence>
<proteinExistence type="inferred from homology"/>
<dbReference type="PANTHER" id="PTHR11061">
    <property type="entry name" value="RNA M5U METHYLTRANSFERASE"/>
    <property type="match status" value="1"/>
</dbReference>
<dbReference type="PROSITE" id="PS50926">
    <property type="entry name" value="TRAM"/>
    <property type="match status" value="1"/>
</dbReference>
<comment type="similarity">
    <text evidence="4">Belongs to the class I-like SAM-binding methyltransferase superfamily. RNA M5U methyltransferase family.</text>
</comment>
<dbReference type="PROSITE" id="PS51687">
    <property type="entry name" value="SAM_MT_RNA_M5U"/>
    <property type="match status" value="1"/>
</dbReference>
<evidence type="ECO:0000256" key="4">
    <source>
        <dbReference type="PROSITE-ProRule" id="PRU01024"/>
    </source>
</evidence>
<feature type="binding site" evidence="4">
    <location>
        <position position="279"/>
    </location>
    <ligand>
        <name>S-adenosyl-L-methionine</name>
        <dbReference type="ChEBI" id="CHEBI:59789"/>
    </ligand>
</feature>
<feature type="binding site" evidence="4">
    <location>
        <position position="308"/>
    </location>
    <ligand>
        <name>S-adenosyl-L-methionine</name>
        <dbReference type="ChEBI" id="CHEBI:59789"/>
    </ligand>
</feature>
<feature type="active site" evidence="5">
    <location>
        <position position="404"/>
    </location>
</feature>
<reference evidence="7" key="2">
    <citation type="journal article" date="2021" name="PeerJ">
        <title>Extensive microbial diversity within the chicken gut microbiome revealed by metagenomics and culture.</title>
        <authorList>
            <person name="Gilroy R."/>
            <person name="Ravi A."/>
            <person name="Getino M."/>
            <person name="Pursley I."/>
            <person name="Horton D.L."/>
            <person name="Alikhan N.F."/>
            <person name="Baker D."/>
            <person name="Gharbi K."/>
            <person name="Hall N."/>
            <person name="Watson M."/>
            <person name="Adriaenssens E.M."/>
            <person name="Foster-Nyarko E."/>
            <person name="Jarju S."/>
            <person name="Secka A."/>
            <person name="Antonio M."/>
            <person name="Oren A."/>
            <person name="Chaudhuri R.R."/>
            <person name="La Ragione R."/>
            <person name="Hildebrand F."/>
            <person name="Pallen M.J."/>
        </authorList>
    </citation>
    <scope>NUCLEOTIDE SEQUENCE</scope>
    <source>
        <strain evidence="7">ChiHecec3B27-6122</strain>
    </source>
</reference>
<comment type="caution">
    <text evidence="7">The sequence shown here is derived from an EMBL/GenBank/DDBJ whole genome shotgun (WGS) entry which is preliminary data.</text>
</comment>
<dbReference type="Gene3D" id="2.40.50.1070">
    <property type="match status" value="1"/>
</dbReference>
<dbReference type="CDD" id="cd02440">
    <property type="entry name" value="AdoMet_MTases"/>
    <property type="match status" value="1"/>
</dbReference>
<dbReference type="AlphaFoldDB" id="A0A9D1G6J3"/>
<organism evidence="7 8">
    <name type="scientific">Candidatus Scatomorpha pullistercoris</name>
    <dbReference type="NCBI Taxonomy" id="2840929"/>
    <lineage>
        <taxon>Bacteria</taxon>
        <taxon>Bacillati</taxon>
        <taxon>Bacillota</taxon>
        <taxon>Clostridia</taxon>
        <taxon>Eubacteriales</taxon>
        <taxon>Candidatus Scatomorpha</taxon>
    </lineage>
</organism>